<dbReference type="SUPFAM" id="SSF54403">
    <property type="entry name" value="Cystatin/monellin"/>
    <property type="match status" value="2"/>
</dbReference>
<dbReference type="GO" id="GO:0005737">
    <property type="term" value="C:cytoplasm"/>
    <property type="evidence" value="ECO:0007669"/>
    <property type="project" value="TreeGrafter"/>
</dbReference>
<organism evidence="8">
    <name type="scientific">Anisakis simplex</name>
    <name type="common">Herring worm</name>
    <dbReference type="NCBI Taxonomy" id="6269"/>
    <lineage>
        <taxon>Eukaryota</taxon>
        <taxon>Metazoa</taxon>
        <taxon>Ecdysozoa</taxon>
        <taxon>Nematoda</taxon>
        <taxon>Chromadorea</taxon>
        <taxon>Rhabditida</taxon>
        <taxon>Spirurina</taxon>
        <taxon>Ascaridomorpha</taxon>
        <taxon>Ascaridoidea</taxon>
        <taxon>Anisakidae</taxon>
        <taxon>Anisakis</taxon>
        <taxon>Anisakis simplex complex</taxon>
    </lineage>
</organism>
<dbReference type="PANTHER" id="PTHR46186">
    <property type="entry name" value="CYSTATIN"/>
    <property type="match status" value="1"/>
</dbReference>
<dbReference type="Proteomes" id="UP000267096">
    <property type="component" value="Unassembled WGS sequence"/>
</dbReference>
<keyword evidence="4" id="KW-0732">Signal</keyword>
<feature type="chain" id="PRO_5043121033" evidence="4">
    <location>
        <begin position="21"/>
        <end position="339"/>
    </location>
</feature>
<evidence type="ECO:0000259" key="5">
    <source>
        <dbReference type="Pfam" id="PF00031"/>
    </source>
</evidence>
<dbReference type="AlphaFoldDB" id="A0A0M3JV01"/>
<dbReference type="WBParaSite" id="ASIM_0001203201-mRNA-1">
    <property type="protein sequence ID" value="ASIM_0001203201-mRNA-1"/>
    <property type="gene ID" value="ASIM_0001203201"/>
</dbReference>
<comment type="similarity">
    <text evidence="1">Belongs to the cystatin family.</text>
</comment>
<dbReference type="OrthoDB" id="2016588at2759"/>
<keyword evidence="7" id="KW-1185">Reference proteome</keyword>
<keyword evidence="2" id="KW-0646">Protease inhibitor</keyword>
<reference evidence="8" key="1">
    <citation type="submission" date="2017-02" db="UniProtKB">
        <authorList>
            <consortium name="WormBaseParasite"/>
        </authorList>
    </citation>
    <scope>IDENTIFICATION</scope>
</reference>
<dbReference type="Gene3D" id="3.10.450.10">
    <property type="match status" value="2"/>
</dbReference>
<evidence type="ECO:0000256" key="2">
    <source>
        <dbReference type="ARBA" id="ARBA00022690"/>
    </source>
</evidence>
<reference evidence="6 7" key="2">
    <citation type="submission" date="2018-11" db="EMBL/GenBank/DDBJ databases">
        <authorList>
            <consortium name="Pathogen Informatics"/>
        </authorList>
    </citation>
    <scope>NUCLEOTIDE SEQUENCE [LARGE SCALE GENOMIC DNA]</scope>
</reference>
<feature type="domain" description="Cystatin" evidence="5">
    <location>
        <begin position="216"/>
        <end position="282"/>
    </location>
</feature>
<dbReference type="PANTHER" id="PTHR46186:SF2">
    <property type="entry name" value="CYSTATIN"/>
    <property type="match status" value="1"/>
</dbReference>
<dbReference type="EMBL" id="UYRR01031075">
    <property type="protein sequence ID" value="VDK45187.1"/>
    <property type="molecule type" value="Genomic_DNA"/>
</dbReference>
<evidence type="ECO:0000256" key="3">
    <source>
        <dbReference type="ARBA" id="ARBA00022704"/>
    </source>
</evidence>
<evidence type="ECO:0000313" key="6">
    <source>
        <dbReference type="EMBL" id="VDK45187.1"/>
    </source>
</evidence>
<dbReference type="GO" id="GO:0031982">
    <property type="term" value="C:vesicle"/>
    <property type="evidence" value="ECO:0007669"/>
    <property type="project" value="TreeGrafter"/>
</dbReference>
<accession>A0A0M3JV01</accession>
<name>A0A0M3JV01_ANISI</name>
<gene>
    <name evidence="6" type="ORF">ASIM_LOCUS11498</name>
</gene>
<evidence type="ECO:0000256" key="1">
    <source>
        <dbReference type="ARBA" id="ARBA00009403"/>
    </source>
</evidence>
<evidence type="ECO:0000313" key="8">
    <source>
        <dbReference type="WBParaSite" id="ASIM_0001203201-mRNA-1"/>
    </source>
</evidence>
<dbReference type="InterPro" id="IPR046350">
    <property type="entry name" value="Cystatin_sf"/>
</dbReference>
<proteinExistence type="inferred from homology"/>
<protein>
    <submittedName>
        <fullName evidence="8">Cystatin domain-containing protein</fullName>
    </submittedName>
</protein>
<dbReference type="GO" id="GO:0005615">
    <property type="term" value="C:extracellular space"/>
    <property type="evidence" value="ECO:0007669"/>
    <property type="project" value="TreeGrafter"/>
</dbReference>
<evidence type="ECO:0000256" key="4">
    <source>
        <dbReference type="SAM" id="SignalP"/>
    </source>
</evidence>
<dbReference type="CDD" id="cd00042">
    <property type="entry name" value="CY"/>
    <property type="match status" value="1"/>
</dbReference>
<dbReference type="InterPro" id="IPR000010">
    <property type="entry name" value="Cystatin_dom"/>
</dbReference>
<feature type="signal peptide" evidence="4">
    <location>
        <begin position="1"/>
        <end position="20"/>
    </location>
</feature>
<dbReference type="GO" id="GO:0004869">
    <property type="term" value="F:cysteine-type endopeptidase inhibitor activity"/>
    <property type="evidence" value="ECO:0007669"/>
    <property type="project" value="UniProtKB-KW"/>
</dbReference>
<evidence type="ECO:0000313" key="7">
    <source>
        <dbReference type="Proteomes" id="UP000267096"/>
    </source>
</evidence>
<keyword evidence="3" id="KW-0789">Thiol protease inhibitor</keyword>
<dbReference type="Pfam" id="PF00031">
    <property type="entry name" value="Cystatin"/>
    <property type="match status" value="1"/>
</dbReference>
<sequence length="339" mass="38047">MQVGSVVAIFLCALALIVSSQPWDGRYKKLDVNDEKIKVGFAASKYITFCKPLAHAQKYPTQFQWSELANKAVEKSNEKSQFPSWHALKEIVSAKVQVGGTQNTVLELNLHPTNCKNEVPKPKTECEMMKNTIGQFKEILFDEYIAINMQMKAVETGTSRLCAYENDRVASTKRYQSNSSAKADIMHPYEVSVLILCLISIRKIQGDAEDGRKNEDVNDPIIQTLADRAVDQINKESKGDYRSELIKIVSAKTQTINGKTTTLLLLTQRNYCPVSKSGRRKCFTLPTAFQRIYEIAVEYAPMQTSQTPRMISSHKPPVIKVVRWIPSNGGSVSKSKCSK</sequence>